<dbReference type="PANTHER" id="PTHR12526:SF572">
    <property type="entry name" value="BLL5144 PROTEIN"/>
    <property type="match status" value="1"/>
</dbReference>
<dbReference type="EMBL" id="DPBP01000030">
    <property type="protein sequence ID" value="HCE17717.1"/>
    <property type="molecule type" value="Genomic_DNA"/>
</dbReference>
<keyword evidence="4" id="KW-0808">Transferase</keyword>
<proteinExistence type="predicted"/>
<keyword evidence="5" id="KW-1185">Reference proteome</keyword>
<dbReference type="GO" id="GO:0005975">
    <property type="term" value="P:carbohydrate metabolic process"/>
    <property type="evidence" value="ECO:0007669"/>
    <property type="project" value="InterPro"/>
</dbReference>
<feature type="domain" description="Glycosyl transferase family 1" evidence="1">
    <location>
        <begin position="194"/>
        <end position="363"/>
    </location>
</feature>
<dbReference type="CDD" id="cd03822">
    <property type="entry name" value="GT4_mannosyltransferase-like"/>
    <property type="match status" value="1"/>
</dbReference>
<gene>
    <name evidence="3" type="ORF">ATHL_03534</name>
    <name evidence="4" type="ORF">DEQ80_07650</name>
</gene>
<evidence type="ECO:0000259" key="1">
    <source>
        <dbReference type="Pfam" id="PF00534"/>
    </source>
</evidence>
<dbReference type="InterPro" id="IPR001296">
    <property type="entry name" value="Glyco_trans_1"/>
</dbReference>
<dbReference type="PANTHER" id="PTHR12526">
    <property type="entry name" value="GLYCOSYLTRANSFERASE"/>
    <property type="match status" value="1"/>
</dbReference>
<evidence type="ECO:0000259" key="2">
    <source>
        <dbReference type="Pfam" id="PF13439"/>
    </source>
</evidence>
<dbReference type="OrthoDB" id="9765330at2"/>
<dbReference type="SUPFAM" id="SSF53756">
    <property type="entry name" value="UDP-Glycosyltransferase/glycogen phosphorylase"/>
    <property type="match status" value="1"/>
</dbReference>
<dbReference type="AlphaFoldDB" id="A0A3D1JHJ4"/>
<evidence type="ECO:0000313" key="6">
    <source>
        <dbReference type="Proteomes" id="UP000264141"/>
    </source>
</evidence>
<dbReference type="RefSeq" id="WP_062196365.1">
    <property type="nucleotide sequence ID" value="NZ_DF967967.1"/>
</dbReference>
<accession>A0A3D1JHJ4</accession>
<reference evidence="3" key="1">
    <citation type="journal article" date="2015" name="Genome Announc.">
        <title>Draft Genome Sequences of Anaerolinea thermolimosa IMO-1, Bellilinea caldifistulae GOMI-1, Leptolinea tardivitalis YMTK-2, Levilinea saccharolytica KIBI-1, Longilinea arvoryzae KOME-1, Previously Described as Members of the Class Anaerolineae (Chloroflexi).</title>
        <authorList>
            <person name="Matsuura N."/>
            <person name="Tourlousse M.D."/>
            <person name="Ohashi A."/>
            <person name="Hugenholtz P."/>
            <person name="Sekiguchi Y."/>
        </authorList>
    </citation>
    <scope>NUCLEOTIDE SEQUENCE</scope>
    <source>
        <strain evidence="3">IMO-1</strain>
    </source>
</reference>
<reference evidence="4 6" key="3">
    <citation type="journal article" date="2018" name="Nat. Biotechnol.">
        <title>A standardized bacterial taxonomy based on genome phylogeny substantially revises the tree of life.</title>
        <authorList>
            <person name="Parks D.H."/>
            <person name="Chuvochina M."/>
            <person name="Waite D.W."/>
            <person name="Rinke C."/>
            <person name="Skarshewski A."/>
            <person name="Chaumeil P.A."/>
            <person name="Hugenholtz P."/>
        </authorList>
    </citation>
    <scope>NUCLEOTIDE SEQUENCE [LARGE SCALE GENOMIC DNA]</scope>
    <source>
        <strain evidence="4">UBA8781</strain>
    </source>
</reference>
<name>A0A3D1JHJ4_9CHLR</name>
<organism evidence="4 6">
    <name type="scientific">Anaerolinea thermolimosa</name>
    <dbReference type="NCBI Taxonomy" id="229919"/>
    <lineage>
        <taxon>Bacteria</taxon>
        <taxon>Bacillati</taxon>
        <taxon>Chloroflexota</taxon>
        <taxon>Anaerolineae</taxon>
        <taxon>Anaerolineales</taxon>
        <taxon>Anaerolineaceae</taxon>
        <taxon>Anaerolinea</taxon>
    </lineage>
</organism>
<dbReference type="InterPro" id="IPR028098">
    <property type="entry name" value="Glyco_trans_4-like_N"/>
</dbReference>
<dbReference type="Pfam" id="PF00534">
    <property type="entry name" value="Glycos_transf_1"/>
    <property type="match status" value="1"/>
</dbReference>
<dbReference type="GO" id="GO:0016757">
    <property type="term" value="F:glycosyltransferase activity"/>
    <property type="evidence" value="ECO:0007669"/>
    <property type="project" value="InterPro"/>
</dbReference>
<dbReference type="STRING" id="229919.GCA_001050195_03468"/>
<feature type="domain" description="Glycosyltransferase subfamily 4-like N-terminal" evidence="2">
    <location>
        <begin position="25"/>
        <end position="177"/>
    </location>
</feature>
<dbReference type="Proteomes" id="UP000264141">
    <property type="component" value="Unassembled WGS sequence"/>
</dbReference>
<sequence>MEQRLASSAIRHVAFIGNYLPRQCGIATFTTDLCESFATQFTDTNCIALPVNDIESGYAYPPRVRFELEEKNIDSYRSAADFLNINNVDLVCLQHEYGIFGGRAGSHILGLLRELRMPIVTTLHTVLREPDPDQRWVMEEIAALSDRLVVMSNRASEFMQEIYRVPAEKIDIIPHGIPDVPFVDPAFYKDHFGVEDQIVLLTFGLLSANKGIENVISALPAVLDRHPNVVYIVLGATHPHVRQHEGETYRLSLQRLAHEKGVEDRVLFYNRFVSLDELIKFIGAADIYITPYLSPAQISSGTLSYALGMGKAVISTPYWYAEEMLADGRGVLVPFRDPAALAESINQLLDNEAQRHAMRKRAYLFGRRMIWPEVARQYMETFERAREQRSQISRYLFTFRPLKKRPDELPLIKLDHLHRLTDSTGILQHAIFTIPNYAEGYTTDDNARALMVSVLLEELGNGVAFDLASRYLAFLWYAFNPENGRFRNYMDYQRRWLEERGSDDCHGRALWALGTVLGRSASLPLQGTATRLFEHALPAILETTSPRAWSFALIGIHEYLRRFTGDRMVSQVRKELAARLMALYQAHATPDWCWFEDRLTYCNASLPHALLLCGEAIPDPAMSDTALRSLRWLADLQRDNGENGHFVPVGTQGFYLKGGERARFDQQPVEAQAMVSACLEAYRLTGDSYWRKEAERAFEWFLGRNDLNLSLYDPTTGGCRDGLHPDRANENQGAESTLAFLQALLELKLLENSLQSVEARSNEPSIP</sequence>
<dbReference type="Pfam" id="PF13439">
    <property type="entry name" value="Glyco_transf_4"/>
    <property type="match status" value="1"/>
</dbReference>
<dbReference type="Gene3D" id="3.40.50.2000">
    <property type="entry name" value="Glycogen Phosphorylase B"/>
    <property type="match status" value="2"/>
</dbReference>
<dbReference type="EMBL" id="DF967967">
    <property type="protein sequence ID" value="GAP08629.1"/>
    <property type="molecule type" value="Genomic_DNA"/>
</dbReference>
<protein>
    <submittedName>
        <fullName evidence="4">Glycosyl transferase family 1</fullName>
    </submittedName>
    <submittedName>
        <fullName evidence="3">Glycosyltransferase</fullName>
    </submittedName>
</protein>
<evidence type="ECO:0000313" key="5">
    <source>
        <dbReference type="Proteomes" id="UP000253922"/>
    </source>
</evidence>
<reference evidence="5" key="2">
    <citation type="submission" date="2015-07" db="EMBL/GenBank/DDBJ databases">
        <title>Draft Genome Sequences of Anaerolinea thermolimosa IMO-1, Bellilinea caldifistulae GOMI-1, Leptolinea tardivitalis YMTK-2, Levilinea saccharolytica KIBI-1,Longilinea arvoryzae KOME-1, Previously Described as Members of the Anaerolineaceae (Chloroflexi).</title>
        <authorList>
            <person name="Sekiguchi Y."/>
            <person name="Ohashi A."/>
            <person name="Matsuura N."/>
            <person name="Tourlousse M.D."/>
        </authorList>
    </citation>
    <scope>NUCLEOTIDE SEQUENCE [LARGE SCALE GENOMIC DNA]</scope>
    <source>
        <strain evidence="5">IMO-1</strain>
    </source>
</reference>
<dbReference type="InterPro" id="IPR008928">
    <property type="entry name" value="6-hairpin_glycosidase_sf"/>
</dbReference>
<dbReference type="Proteomes" id="UP000253922">
    <property type="component" value="Unassembled WGS sequence"/>
</dbReference>
<evidence type="ECO:0000313" key="4">
    <source>
        <dbReference type="EMBL" id="HCE17717.1"/>
    </source>
</evidence>
<dbReference type="SUPFAM" id="SSF48208">
    <property type="entry name" value="Six-hairpin glycosidases"/>
    <property type="match status" value="1"/>
</dbReference>
<evidence type="ECO:0000313" key="3">
    <source>
        <dbReference type="EMBL" id="GAP08629.1"/>
    </source>
</evidence>